<evidence type="ECO:0000313" key="3">
    <source>
        <dbReference type="EMBL" id="MBB5092257.1"/>
    </source>
</evidence>
<dbReference type="GO" id="GO:0048038">
    <property type="term" value="F:quinone binding"/>
    <property type="evidence" value="ECO:0007669"/>
    <property type="project" value="TreeGrafter"/>
</dbReference>
<protein>
    <submittedName>
        <fullName evidence="3">NAD(P)-dependent dehydrogenase (Short-subunit alcohol dehydrogenase family)</fullName>
    </submittedName>
</protein>
<gene>
    <name evidence="3" type="ORF">HNQ68_002811</name>
</gene>
<dbReference type="AlphaFoldDB" id="A0A7W8AKW8"/>
<dbReference type="PANTHER" id="PTHR42760">
    <property type="entry name" value="SHORT-CHAIN DEHYDROGENASES/REDUCTASES FAMILY MEMBER"/>
    <property type="match status" value="1"/>
</dbReference>
<dbReference type="Proteomes" id="UP000531231">
    <property type="component" value="Unassembled WGS sequence"/>
</dbReference>
<sequence>MSANHPNIFSVKDKVIAVTGGSSGLGHHMVHTLAAHGAKVVSIARSHPVTSCADCETIKPDILHICADVADSADIAAAFDEAEKHFGTVSVVFNNAGIACKASALKTTAEMMEQVFAVNVVGAFNVAQEAARRMIEAKIAGAIINTTSILKNMPQKGAVAYSMSKAALAQMTRALALEWAAHNIRVNAIAPGWFPTGINQELMTGPASNYLKAKNPMRRLGENGDLEGALLLLASNAGGYMTGTTITVDGGHSLQG</sequence>
<dbReference type="Gene3D" id="3.40.50.720">
    <property type="entry name" value="NAD(P)-binding Rossmann-like Domain"/>
    <property type="match status" value="1"/>
</dbReference>
<dbReference type="RefSeq" id="WP_151160102.1">
    <property type="nucleotide sequence ID" value="NZ_JACHIL010000005.1"/>
</dbReference>
<dbReference type="PRINTS" id="PR00081">
    <property type="entry name" value="GDHRDH"/>
</dbReference>
<keyword evidence="2" id="KW-0560">Oxidoreductase</keyword>
<dbReference type="InterPro" id="IPR036291">
    <property type="entry name" value="NAD(P)-bd_dom_sf"/>
</dbReference>
<dbReference type="SUPFAM" id="SSF51735">
    <property type="entry name" value="NAD(P)-binding Rossmann-fold domains"/>
    <property type="match status" value="1"/>
</dbReference>
<dbReference type="GO" id="GO:0016616">
    <property type="term" value="F:oxidoreductase activity, acting on the CH-OH group of donors, NAD or NADP as acceptor"/>
    <property type="evidence" value="ECO:0007669"/>
    <property type="project" value="TreeGrafter"/>
</dbReference>
<organism evidence="3 4">
    <name type="scientific">Pseudochrobactrum saccharolyticum</name>
    <dbReference type="NCBI Taxonomy" id="354352"/>
    <lineage>
        <taxon>Bacteria</taxon>
        <taxon>Pseudomonadati</taxon>
        <taxon>Pseudomonadota</taxon>
        <taxon>Alphaproteobacteria</taxon>
        <taxon>Hyphomicrobiales</taxon>
        <taxon>Brucellaceae</taxon>
        <taxon>Pseudochrobactrum</taxon>
    </lineage>
</organism>
<dbReference type="PROSITE" id="PS00061">
    <property type="entry name" value="ADH_SHORT"/>
    <property type="match status" value="1"/>
</dbReference>
<dbReference type="FunFam" id="3.40.50.720:FF:000084">
    <property type="entry name" value="Short-chain dehydrogenase reductase"/>
    <property type="match status" value="1"/>
</dbReference>
<evidence type="ECO:0000256" key="2">
    <source>
        <dbReference type="ARBA" id="ARBA00023002"/>
    </source>
</evidence>
<dbReference type="PRINTS" id="PR00080">
    <property type="entry name" value="SDRFAMILY"/>
</dbReference>
<dbReference type="CDD" id="cd05233">
    <property type="entry name" value="SDR_c"/>
    <property type="match status" value="1"/>
</dbReference>
<proteinExistence type="inferred from homology"/>
<evidence type="ECO:0000256" key="1">
    <source>
        <dbReference type="ARBA" id="ARBA00006484"/>
    </source>
</evidence>
<comment type="similarity">
    <text evidence="1">Belongs to the short-chain dehydrogenases/reductases (SDR) family.</text>
</comment>
<dbReference type="Pfam" id="PF13561">
    <property type="entry name" value="adh_short_C2"/>
    <property type="match status" value="1"/>
</dbReference>
<comment type="caution">
    <text evidence="3">The sequence shown here is derived from an EMBL/GenBank/DDBJ whole genome shotgun (WGS) entry which is preliminary data.</text>
</comment>
<accession>A0A7W8AKW8</accession>
<keyword evidence="4" id="KW-1185">Reference proteome</keyword>
<dbReference type="InterPro" id="IPR002347">
    <property type="entry name" value="SDR_fam"/>
</dbReference>
<dbReference type="GO" id="GO:0006633">
    <property type="term" value="P:fatty acid biosynthetic process"/>
    <property type="evidence" value="ECO:0007669"/>
    <property type="project" value="TreeGrafter"/>
</dbReference>
<dbReference type="EMBL" id="JACHIL010000005">
    <property type="protein sequence ID" value="MBB5092257.1"/>
    <property type="molecule type" value="Genomic_DNA"/>
</dbReference>
<name>A0A7W8AKW8_9HYPH</name>
<dbReference type="InterPro" id="IPR020904">
    <property type="entry name" value="Sc_DH/Rdtase_CS"/>
</dbReference>
<dbReference type="PANTHER" id="PTHR42760:SF133">
    <property type="entry name" value="3-OXOACYL-[ACYL-CARRIER-PROTEIN] REDUCTASE"/>
    <property type="match status" value="1"/>
</dbReference>
<reference evidence="3 4" key="1">
    <citation type="submission" date="2020-08" db="EMBL/GenBank/DDBJ databases">
        <title>Genomic Encyclopedia of Type Strains, Phase IV (KMG-IV): sequencing the most valuable type-strain genomes for metagenomic binning, comparative biology and taxonomic classification.</title>
        <authorList>
            <person name="Goeker M."/>
        </authorList>
    </citation>
    <scope>NUCLEOTIDE SEQUENCE [LARGE SCALE GENOMIC DNA]</scope>
    <source>
        <strain evidence="3 4">DSM 25620</strain>
    </source>
</reference>
<evidence type="ECO:0000313" key="4">
    <source>
        <dbReference type="Proteomes" id="UP000531231"/>
    </source>
</evidence>